<dbReference type="EMBL" id="JAGINF010000001">
    <property type="protein sequence ID" value="MBP2219095.1"/>
    <property type="molecule type" value="Genomic_DNA"/>
</dbReference>
<reference evidence="1" key="1">
    <citation type="submission" date="2021-01" db="EMBL/GenBank/DDBJ databases">
        <title>Genomic Encyclopedia of Type Strains, Phase IV (KMG-V): Genome sequencing to study the core and pangenomes of soil and plant-associated prokaryotes.</title>
        <authorList>
            <person name="Whitman W."/>
        </authorList>
    </citation>
    <scope>NUCLEOTIDE SEQUENCE</scope>
    <source>
        <strain evidence="1">RC</strain>
    </source>
</reference>
<dbReference type="Proteomes" id="UP000722095">
    <property type="component" value="Unassembled WGS sequence"/>
</dbReference>
<proteinExistence type="predicted"/>
<dbReference type="RefSeq" id="WP_204936553.1">
    <property type="nucleotide sequence ID" value="NZ_JAFBBC010000001.1"/>
</dbReference>
<evidence type="ECO:0000313" key="1">
    <source>
        <dbReference type="EMBL" id="MBM7408736.1"/>
    </source>
</evidence>
<name>A0A8T4H5R3_METMI</name>
<dbReference type="EMBL" id="JAFBBC010000001">
    <property type="protein sequence ID" value="MBM7408736.1"/>
    <property type="molecule type" value="Genomic_DNA"/>
</dbReference>
<comment type="caution">
    <text evidence="2">The sequence shown here is derived from an EMBL/GenBank/DDBJ whole genome shotgun (WGS) entry which is preliminary data.</text>
</comment>
<evidence type="ECO:0000313" key="2">
    <source>
        <dbReference type="EMBL" id="MBP2219095.1"/>
    </source>
</evidence>
<reference evidence="2" key="2">
    <citation type="submission" date="2021-03" db="EMBL/GenBank/DDBJ databases">
        <title>Genomic Encyclopedia of Type Strains, Phase IV (KMG-IV): sequencing the most valuable type-strain genomes for metagenomic binning, comparative biology and taxonomic classification.</title>
        <authorList>
            <person name="Goeker M."/>
        </authorList>
    </citation>
    <scope>NUCLEOTIDE SEQUENCE</scope>
    <source>
        <strain evidence="2">DSM 2771</strain>
    </source>
</reference>
<dbReference type="Proteomes" id="UP000742560">
    <property type="component" value="Unassembled WGS sequence"/>
</dbReference>
<evidence type="ECO:0000313" key="3">
    <source>
        <dbReference type="Proteomes" id="UP000742560"/>
    </source>
</evidence>
<gene>
    <name evidence="1" type="ORF">HNP85_000408</name>
    <name evidence="2" type="ORF">J2745_000570</name>
</gene>
<dbReference type="AlphaFoldDB" id="A0A8T4H5R3"/>
<protein>
    <submittedName>
        <fullName evidence="2">Uncharacterized protein</fullName>
    </submittedName>
</protein>
<sequence>MDRREDVIRAMMDMRPDMSRPYIEEIYENSSVPELLKDALVNAHARTVDLAESALTRH</sequence>
<organism evidence="2 3">
    <name type="scientific">Methanococcus maripaludis</name>
    <name type="common">Methanococcus deltae</name>
    <dbReference type="NCBI Taxonomy" id="39152"/>
    <lineage>
        <taxon>Archaea</taxon>
        <taxon>Methanobacteriati</taxon>
        <taxon>Methanobacteriota</taxon>
        <taxon>Methanomada group</taxon>
        <taxon>Methanococci</taxon>
        <taxon>Methanococcales</taxon>
        <taxon>Methanococcaceae</taxon>
        <taxon>Methanococcus</taxon>
    </lineage>
</organism>
<accession>A0A8T4H5R3</accession>